<keyword evidence="5" id="KW-1133">Transmembrane helix</keyword>
<keyword evidence="5" id="KW-0472">Membrane</keyword>
<dbReference type="InterPro" id="IPR009471">
    <property type="entry name" value="Ten_N"/>
</dbReference>
<keyword evidence="8" id="KW-1185">Reference proteome</keyword>
<keyword evidence="5" id="KW-0812">Transmembrane</keyword>
<evidence type="ECO:0000256" key="5">
    <source>
        <dbReference type="SAM" id="Phobius"/>
    </source>
</evidence>
<dbReference type="PROSITE" id="PS51361">
    <property type="entry name" value="TENEURIN_N"/>
    <property type="match status" value="1"/>
</dbReference>
<comment type="caution">
    <text evidence="7">The sequence shown here is derived from an EMBL/GenBank/DDBJ whole genome shotgun (WGS) entry which is preliminary data.</text>
</comment>
<accession>A0A9Q1EGC3</accession>
<keyword evidence="3" id="KW-1015">Disulfide bond</keyword>
<dbReference type="GO" id="GO:0050839">
    <property type="term" value="F:cell adhesion molecule binding"/>
    <property type="evidence" value="ECO:0007669"/>
    <property type="project" value="TreeGrafter"/>
</dbReference>
<dbReference type="GO" id="GO:0016020">
    <property type="term" value="C:membrane"/>
    <property type="evidence" value="ECO:0007669"/>
    <property type="project" value="InterPro"/>
</dbReference>
<dbReference type="GO" id="GO:0007157">
    <property type="term" value="P:heterophilic cell-cell adhesion via plasma membrane cell adhesion molecules"/>
    <property type="evidence" value="ECO:0007669"/>
    <property type="project" value="TreeGrafter"/>
</dbReference>
<organism evidence="7 8">
    <name type="scientific">Synaphobranchus kaupii</name>
    <name type="common">Kaup's arrowtooth eel</name>
    <dbReference type="NCBI Taxonomy" id="118154"/>
    <lineage>
        <taxon>Eukaryota</taxon>
        <taxon>Metazoa</taxon>
        <taxon>Chordata</taxon>
        <taxon>Craniata</taxon>
        <taxon>Vertebrata</taxon>
        <taxon>Euteleostomi</taxon>
        <taxon>Actinopterygii</taxon>
        <taxon>Neopterygii</taxon>
        <taxon>Teleostei</taxon>
        <taxon>Anguilliformes</taxon>
        <taxon>Synaphobranchidae</taxon>
        <taxon>Synaphobranchus</taxon>
    </lineage>
</organism>
<dbReference type="Pfam" id="PF06484">
    <property type="entry name" value="Ten_N"/>
    <property type="match status" value="1"/>
</dbReference>
<dbReference type="GO" id="GO:0048666">
    <property type="term" value="P:neuron development"/>
    <property type="evidence" value="ECO:0007669"/>
    <property type="project" value="TreeGrafter"/>
</dbReference>
<keyword evidence="2" id="KW-0677">Repeat</keyword>
<feature type="compositionally biased region" description="Basic and acidic residues" evidence="4">
    <location>
        <begin position="220"/>
        <end position="237"/>
    </location>
</feature>
<protein>
    <recommendedName>
        <fullName evidence="6">Teneurin N-terminal domain-containing protein</fullName>
    </recommendedName>
</protein>
<dbReference type="GO" id="GO:0042803">
    <property type="term" value="F:protein homodimerization activity"/>
    <property type="evidence" value="ECO:0007669"/>
    <property type="project" value="TreeGrafter"/>
</dbReference>
<dbReference type="InterPro" id="IPR051216">
    <property type="entry name" value="Teneurin"/>
</dbReference>
<dbReference type="PANTHER" id="PTHR11219:SF7">
    <property type="entry name" value="TENEURIN-1"/>
    <property type="match status" value="1"/>
</dbReference>
<dbReference type="GO" id="GO:0043005">
    <property type="term" value="C:neuron projection"/>
    <property type="evidence" value="ECO:0007669"/>
    <property type="project" value="TreeGrafter"/>
</dbReference>
<dbReference type="Proteomes" id="UP001152622">
    <property type="component" value="Chromosome 18"/>
</dbReference>
<dbReference type="PANTHER" id="PTHR11219">
    <property type="entry name" value="TENEURIN AND N-ACETYLGLUCOSAMINE-1-PHOSPHODIESTER ALPHA-N-ACETYLGLUCOSAMINIDASE"/>
    <property type="match status" value="1"/>
</dbReference>
<evidence type="ECO:0000313" key="8">
    <source>
        <dbReference type="Proteomes" id="UP001152622"/>
    </source>
</evidence>
<feature type="region of interest" description="Disordered" evidence="4">
    <location>
        <begin position="206"/>
        <end position="237"/>
    </location>
</feature>
<dbReference type="GO" id="GO:0046982">
    <property type="term" value="F:protein heterodimerization activity"/>
    <property type="evidence" value="ECO:0007669"/>
    <property type="project" value="TreeGrafter"/>
</dbReference>
<evidence type="ECO:0000313" key="7">
    <source>
        <dbReference type="EMBL" id="KAJ8338301.1"/>
    </source>
</evidence>
<dbReference type="GO" id="GO:0007165">
    <property type="term" value="P:signal transduction"/>
    <property type="evidence" value="ECO:0007669"/>
    <property type="project" value="InterPro"/>
</dbReference>
<feature type="transmembrane region" description="Helical" evidence="5">
    <location>
        <begin position="155"/>
        <end position="178"/>
    </location>
</feature>
<evidence type="ECO:0000259" key="6">
    <source>
        <dbReference type="PROSITE" id="PS51361"/>
    </source>
</evidence>
<feature type="region of interest" description="Disordered" evidence="4">
    <location>
        <begin position="292"/>
        <end position="312"/>
    </location>
</feature>
<evidence type="ECO:0000256" key="3">
    <source>
        <dbReference type="ARBA" id="ARBA00023157"/>
    </source>
</evidence>
<gene>
    <name evidence="7" type="ORF">SKAU_G00372670</name>
</gene>
<name>A0A9Q1EGC3_SYNKA</name>
<reference evidence="7" key="1">
    <citation type="journal article" date="2023" name="Science">
        <title>Genome structures resolve the early diversification of teleost fishes.</title>
        <authorList>
            <person name="Parey E."/>
            <person name="Louis A."/>
            <person name="Montfort J."/>
            <person name="Bouchez O."/>
            <person name="Roques C."/>
            <person name="Iampietro C."/>
            <person name="Lluch J."/>
            <person name="Castinel A."/>
            <person name="Donnadieu C."/>
            <person name="Desvignes T."/>
            <person name="Floi Bucao C."/>
            <person name="Jouanno E."/>
            <person name="Wen M."/>
            <person name="Mejri S."/>
            <person name="Dirks R."/>
            <person name="Jansen H."/>
            <person name="Henkel C."/>
            <person name="Chen W.J."/>
            <person name="Zahm M."/>
            <person name="Cabau C."/>
            <person name="Klopp C."/>
            <person name="Thompson A.W."/>
            <person name="Robinson-Rechavi M."/>
            <person name="Braasch I."/>
            <person name="Lecointre G."/>
            <person name="Bobe J."/>
            <person name="Postlethwait J.H."/>
            <person name="Berthelot C."/>
            <person name="Roest Crollius H."/>
            <person name="Guiguen Y."/>
        </authorList>
    </citation>
    <scope>NUCLEOTIDE SEQUENCE</scope>
    <source>
        <strain evidence="7">WJC10195</strain>
    </source>
</reference>
<evidence type="ECO:0000256" key="2">
    <source>
        <dbReference type="ARBA" id="ARBA00022737"/>
    </source>
</evidence>
<dbReference type="OrthoDB" id="442731at2759"/>
<dbReference type="AlphaFoldDB" id="A0A9Q1EGC3"/>
<feature type="compositionally biased region" description="Polar residues" evidence="4">
    <location>
        <begin position="299"/>
        <end position="312"/>
    </location>
</feature>
<dbReference type="EMBL" id="JAINUF010000018">
    <property type="protein sequence ID" value="KAJ8338301.1"/>
    <property type="molecule type" value="Genomic_DNA"/>
</dbReference>
<sequence length="312" mass="34189">MEVHEVSLQCDMELPSPHAHFTFRPLPPPPPPPHACTCARPAPHAPHVPEALQRNTLPARSQSSQVADTGGAPTDCSQLHNSWVLNSNIPLETRHFLFKHGSGSSALFSAASQNYPLTSSTVYSPPPRPLPRSTFSRPAFTFSKPYKCCNWKCTALSATAVTVTLALLLAYVIAVHLFGLTWHLKPADGQLYENGVSKFNKDSETMETTFSPADTSGPDKTSRGDKGDKSVYQRGRAIDRGEVDIGTQVMQDRSPRPVLAFPPHRSPPHLYQIQHLTGPGCSAGDLRKEEYPSYAHSGMPQSRVSYPTKKNQ</sequence>
<proteinExistence type="predicted"/>
<feature type="domain" description="Teneurin N-terminal" evidence="6">
    <location>
        <begin position="1"/>
        <end position="153"/>
    </location>
</feature>
<evidence type="ECO:0000256" key="4">
    <source>
        <dbReference type="SAM" id="MobiDB-lite"/>
    </source>
</evidence>
<keyword evidence="1" id="KW-0245">EGF-like domain</keyword>
<evidence type="ECO:0000256" key="1">
    <source>
        <dbReference type="ARBA" id="ARBA00022536"/>
    </source>
</evidence>